<keyword evidence="3" id="KW-1015">Disulfide bond</keyword>
<dbReference type="PROSITE" id="PS51352">
    <property type="entry name" value="THIOREDOXIN_2"/>
    <property type="match status" value="1"/>
</dbReference>
<evidence type="ECO:0000256" key="4">
    <source>
        <dbReference type="ARBA" id="ARBA00023284"/>
    </source>
</evidence>
<dbReference type="InterPro" id="IPR012336">
    <property type="entry name" value="Thioredoxin-like_fold"/>
</dbReference>
<dbReference type="Proteomes" id="UP000270673">
    <property type="component" value="Chromosome"/>
</dbReference>
<dbReference type="SUPFAM" id="SSF52833">
    <property type="entry name" value="Thioredoxin-like"/>
    <property type="match status" value="1"/>
</dbReference>
<sequence length="357" mass="40146">MKRFIIISLLLSFVGLGVSAQEKGFVIKGQIPGMKDGIKVSLLTAETAPSEVIVETTVKNGCFELRGQVEGPMLCTLITNNLALVSDQDETEKIRWTYTPVFVDNVEMAVETEHYDSIPFSDPITPCFKIIGGEVQADFNAYNLSIVKDKDSKEKQWEFILSHPHSVVSAYLGNIMMRGGYELTREEVEKLEQTIVSIPADPVRFKEFKQNCEYAKQTVKDNVIVNLALNDVNGKACDLSGVIPLGKYVLVDFWATWCGPCMAAIPHVKKLVERFPDTFTVIGISCDTNLKAWKVAIEKEKATWPQYVLTKEGYKDFLTKYQTSGVPYFLILNEEGKVICNPGYIEDVEREIERLCK</sequence>
<dbReference type="Pfam" id="PF14289">
    <property type="entry name" value="DUF4369"/>
    <property type="match status" value="1"/>
</dbReference>
<dbReference type="InterPro" id="IPR050553">
    <property type="entry name" value="Thioredoxin_ResA/DsbE_sf"/>
</dbReference>
<dbReference type="InterPro" id="IPR013766">
    <property type="entry name" value="Thioredoxin_domain"/>
</dbReference>
<evidence type="ECO:0000313" key="6">
    <source>
        <dbReference type="EMBL" id="AZS29775.1"/>
    </source>
</evidence>
<evidence type="ECO:0000313" key="7">
    <source>
        <dbReference type="Proteomes" id="UP000270673"/>
    </source>
</evidence>
<accession>A0A3S9VT90</accession>
<dbReference type="KEGG" id="buy:D8S85_09610"/>
<dbReference type="Pfam" id="PF13905">
    <property type="entry name" value="Thioredoxin_8"/>
    <property type="match status" value="1"/>
</dbReference>
<dbReference type="InterPro" id="IPR025380">
    <property type="entry name" value="DUF4369"/>
</dbReference>
<feature type="domain" description="Thioredoxin" evidence="5">
    <location>
        <begin position="218"/>
        <end position="357"/>
    </location>
</feature>
<dbReference type="AlphaFoldDB" id="A0A3S9VT90"/>
<dbReference type="PANTHER" id="PTHR42852:SF6">
    <property type="entry name" value="THIOL:DISULFIDE INTERCHANGE PROTEIN DSBE"/>
    <property type="match status" value="1"/>
</dbReference>
<dbReference type="Gene3D" id="3.40.30.10">
    <property type="entry name" value="Glutaredoxin"/>
    <property type="match status" value="1"/>
</dbReference>
<dbReference type="OrthoDB" id="1081352at2"/>
<keyword evidence="4" id="KW-0676">Redox-active center</keyword>
<protein>
    <submittedName>
        <fullName evidence="6">AhpC/TSA family protein</fullName>
    </submittedName>
</protein>
<dbReference type="GO" id="GO:0030313">
    <property type="term" value="C:cell envelope"/>
    <property type="evidence" value="ECO:0007669"/>
    <property type="project" value="UniProtKB-SubCell"/>
</dbReference>
<evidence type="ECO:0000256" key="1">
    <source>
        <dbReference type="ARBA" id="ARBA00004196"/>
    </source>
</evidence>
<dbReference type="PANTHER" id="PTHR42852">
    <property type="entry name" value="THIOL:DISULFIDE INTERCHANGE PROTEIN DSBE"/>
    <property type="match status" value="1"/>
</dbReference>
<evidence type="ECO:0000256" key="2">
    <source>
        <dbReference type="ARBA" id="ARBA00022748"/>
    </source>
</evidence>
<evidence type="ECO:0000259" key="5">
    <source>
        <dbReference type="PROSITE" id="PS51352"/>
    </source>
</evidence>
<keyword evidence="2" id="KW-0201">Cytochrome c-type biogenesis</keyword>
<dbReference type="EMBL" id="CP032819">
    <property type="protein sequence ID" value="AZS29775.1"/>
    <property type="molecule type" value="Genomic_DNA"/>
</dbReference>
<proteinExistence type="predicted"/>
<dbReference type="InterPro" id="IPR036249">
    <property type="entry name" value="Thioredoxin-like_sf"/>
</dbReference>
<keyword evidence="7" id="KW-1185">Reference proteome</keyword>
<reference evidence="6 7" key="1">
    <citation type="submission" date="2018-10" db="EMBL/GenBank/DDBJ databases">
        <title>Butyricimonas faecalis sp. nov., isolated from human faeces and emended description of the genus Butyricimonas.</title>
        <authorList>
            <person name="Le Roy T."/>
            <person name="Van der Smissen P."/>
            <person name="Paquot A."/>
            <person name="Delzenne N."/>
            <person name="Muccioli G."/>
            <person name="Collet J.-F."/>
            <person name="Cani P.D."/>
        </authorList>
    </citation>
    <scope>NUCLEOTIDE SEQUENCE [LARGE SCALE GENOMIC DNA]</scope>
    <source>
        <strain evidence="6 7">H184</strain>
    </source>
</reference>
<dbReference type="CDD" id="cd02966">
    <property type="entry name" value="TlpA_like_family"/>
    <property type="match status" value="1"/>
</dbReference>
<comment type="subcellular location">
    <subcellularLocation>
        <location evidence="1">Cell envelope</location>
    </subcellularLocation>
</comment>
<evidence type="ECO:0000256" key="3">
    <source>
        <dbReference type="ARBA" id="ARBA00023157"/>
    </source>
</evidence>
<organism evidence="6 7">
    <name type="scientific">Butyricimonas faecalis</name>
    <dbReference type="NCBI Taxonomy" id="2093856"/>
    <lineage>
        <taxon>Bacteria</taxon>
        <taxon>Pseudomonadati</taxon>
        <taxon>Bacteroidota</taxon>
        <taxon>Bacteroidia</taxon>
        <taxon>Bacteroidales</taxon>
        <taxon>Odoribacteraceae</taxon>
        <taxon>Butyricimonas</taxon>
    </lineage>
</organism>
<dbReference type="RefSeq" id="WP_127075007.1">
    <property type="nucleotide sequence ID" value="NZ_CP032819.1"/>
</dbReference>
<dbReference type="GO" id="GO:0017004">
    <property type="term" value="P:cytochrome complex assembly"/>
    <property type="evidence" value="ECO:0007669"/>
    <property type="project" value="UniProtKB-KW"/>
</dbReference>
<gene>
    <name evidence="6" type="ORF">D8S85_09610</name>
</gene>
<name>A0A3S9VT90_9BACT</name>